<proteinExistence type="predicted"/>
<feature type="domain" description="PpiC" evidence="3">
    <location>
        <begin position="181"/>
        <end position="282"/>
    </location>
</feature>
<dbReference type="PROSITE" id="PS01096">
    <property type="entry name" value="PPIC_PPIASE_1"/>
    <property type="match status" value="1"/>
</dbReference>
<dbReference type="InterPro" id="IPR023058">
    <property type="entry name" value="PPIase_PpiC_CS"/>
</dbReference>
<evidence type="ECO:0000256" key="2">
    <source>
        <dbReference type="PROSITE-ProRule" id="PRU00278"/>
    </source>
</evidence>
<dbReference type="KEGG" id="fax:FUAX_34520"/>
<dbReference type="InterPro" id="IPR000297">
    <property type="entry name" value="PPIase_PpiC"/>
</dbReference>
<feature type="domain" description="PpiC" evidence="3">
    <location>
        <begin position="285"/>
        <end position="380"/>
    </location>
</feature>
<reference evidence="4 5" key="1">
    <citation type="submission" date="2021-12" db="EMBL/GenBank/DDBJ databases">
        <title>Genome sequencing of bacteria with rrn-lacking chromosome and rrn-plasmid.</title>
        <authorList>
            <person name="Anda M."/>
            <person name="Iwasaki W."/>
        </authorList>
    </citation>
    <scope>NUCLEOTIDE SEQUENCE [LARGE SCALE GENOMIC DNA]</scope>
    <source>
        <strain evidence="4 5">DSM 100852</strain>
    </source>
</reference>
<dbReference type="InterPro" id="IPR050280">
    <property type="entry name" value="OMP_Chaperone_SurA"/>
</dbReference>
<keyword evidence="5" id="KW-1185">Reference proteome</keyword>
<dbReference type="PROSITE" id="PS50198">
    <property type="entry name" value="PPIC_PPIASE_2"/>
    <property type="match status" value="2"/>
</dbReference>
<dbReference type="SUPFAM" id="SSF109998">
    <property type="entry name" value="Triger factor/SurA peptide-binding domain-like"/>
    <property type="match status" value="1"/>
</dbReference>
<evidence type="ECO:0000313" key="4">
    <source>
        <dbReference type="EMBL" id="BDD11020.1"/>
    </source>
</evidence>
<dbReference type="PANTHER" id="PTHR47637">
    <property type="entry name" value="CHAPERONE SURA"/>
    <property type="match status" value="1"/>
</dbReference>
<dbReference type="InterPro" id="IPR046357">
    <property type="entry name" value="PPIase_dom_sf"/>
</dbReference>
<dbReference type="SUPFAM" id="SSF54534">
    <property type="entry name" value="FKBP-like"/>
    <property type="match status" value="2"/>
</dbReference>
<evidence type="ECO:0000259" key="3">
    <source>
        <dbReference type="PROSITE" id="PS50198"/>
    </source>
</evidence>
<gene>
    <name evidence="4" type="primary">surA</name>
    <name evidence="4" type="ORF">FUAX_34520</name>
</gene>
<dbReference type="EMBL" id="AP025314">
    <property type="protein sequence ID" value="BDD11020.1"/>
    <property type="molecule type" value="Genomic_DNA"/>
</dbReference>
<dbReference type="Proteomes" id="UP001348817">
    <property type="component" value="Chromosome"/>
</dbReference>
<evidence type="ECO:0000313" key="5">
    <source>
        <dbReference type="Proteomes" id="UP001348817"/>
    </source>
</evidence>
<dbReference type="RefSeq" id="WP_338392542.1">
    <property type="nucleotide sequence ID" value="NZ_AP025314.1"/>
</dbReference>
<keyword evidence="2" id="KW-0697">Rotamase</keyword>
<dbReference type="Gene3D" id="3.10.50.40">
    <property type="match status" value="2"/>
</dbReference>
<dbReference type="Gene3D" id="1.10.4030.10">
    <property type="entry name" value="Porin chaperone SurA, peptide-binding domain"/>
    <property type="match status" value="1"/>
</dbReference>
<protein>
    <submittedName>
        <fullName evidence="4">Peptidylprolyl isomerase</fullName>
    </submittedName>
</protein>
<dbReference type="InterPro" id="IPR027304">
    <property type="entry name" value="Trigger_fact/SurA_dom_sf"/>
</dbReference>
<dbReference type="AlphaFoldDB" id="A0AAU9DIQ5"/>
<keyword evidence="1" id="KW-0732">Signal</keyword>
<dbReference type="PANTHER" id="PTHR47637:SF1">
    <property type="entry name" value="CHAPERONE SURA"/>
    <property type="match status" value="1"/>
</dbReference>
<accession>A0AAU9DIQ5</accession>
<keyword evidence="2 4" id="KW-0413">Isomerase</keyword>
<organism evidence="4 5">
    <name type="scientific">Fulvitalea axinellae</name>
    <dbReference type="NCBI Taxonomy" id="1182444"/>
    <lineage>
        <taxon>Bacteria</taxon>
        <taxon>Pseudomonadati</taxon>
        <taxon>Bacteroidota</taxon>
        <taxon>Cytophagia</taxon>
        <taxon>Cytophagales</taxon>
        <taxon>Persicobacteraceae</taxon>
        <taxon>Fulvitalea</taxon>
    </lineage>
</organism>
<evidence type="ECO:0000256" key="1">
    <source>
        <dbReference type="ARBA" id="ARBA00022729"/>
    </source>
</evidence>
<dbReference type="GO" id="GO:0003755">
    <property type="term" value="F:peptidyl-prolyl cis-trans isomerase activity"/>
    <property type="evidence" value="ECO:0007669"/>
    <property type="project" value="UniProtKB-KW"/>
</dbReference>
<dbReference type="Pfam" id="PF00639">
    <property type="entry name" value="Rotamase"/>
    <property type="match status" value="2"/>
</dbReference>
<sequence length="453" mass="51430">MSLRFSILSKAVFALLMVGTGLFGTAKAQLSSDVVADRIVAKVDSRIILQSDLERAYLNYLQQSSGYGNLTKCNILEKLIIDKVMVSKAEIDSILVSEEEVNLDLDNRLQMMVQQIGSEEAIEQYYGKTLDDFREELYDPIYEDKVKQKMQKEIVGAIKVTPAEIQVFYDKIPRDSLPMYSTEVEVAQIVKKPILNETEKDRVEQLLFDLRKRIQSGEAKFEDLARLHSIDPGSAANGGDLGWVKRGVFVPEFEAVAMTMKENEISDPVESDFGFHLIQLLERRGNEFHARHILVKPKFVESDFEAAEKELDSLRTLIVADSMKFENVAKDVSEDKRTAGSGGYMTNGTDGTLISVEQVDPEIFFTLDTMKVGSVTKPLRFKMADGTDAVRLLYFKRRVDPHVANMQDDYQKLSEVTLNSKINDAMHQWFLKAKEDVFIEVNPDYRDCDILKD</sequence>
<name>A0AAU9DIQ5_9BACT</name>